<evidence type="ECO:0000313" key="3">
    <source>
        <dbReference type="Proteomes" id="UP000266841"/>
    </source>
</evidence>
<name>K0QY38_THAOC</name>
<proteinExistence type="predicted"/>
<feature type="region of interest" description="Disordered" evidence="1">
    <location>
        <begin position="1"/>
        <end position="61"/>
    </location>
</feature>
<dbReference type="AlphaFoldDB" id="K0QY38"/>
<gene>
    <name evidence="2" type="ORF">THAOC_37914</name>
</gene>
<organism evidence="2 3">
    <name type="scientific">Thalassiosira oceanica</name>
    <name type="common">Marine diatom</name>
    <dbReference type="NCBI Taxonomy" id="159749"/>
    <lineage>
        <taxon>Eukaryota</taxon>
        <taxon>Sar</taxon>
        <taxon>Stramenopiles</taxon>
        <taxon>Ochrophyta</taxon>
        <taxon>Bacillariophyta</taxon>
        <taxon>Coscinodiscophyceae</taxon>
        <taxon>Thalassiosirophycidae</taxon>
        <taxon>Thalassiosirales</taxon>
        <taxon>Thalassiosiraceae</taxon>
        <taxon>Thalassiosira</taxon>
    </lineage>
</organism>
<dbReference type="Proteomes" id="UP000266841">
    <property type="component" value="Unassembled WGS sequence"/>
</dbReference>
<evidence type="ECO:0000256" key="1">
    <source>
        <dbReference type="SAM" id="MobiDB-lite"/>
    </source>
</evidence>
<keyword evidence="3" id="KW-1185">Reference proteome</keyword>
<evidence type="ECO:0000313" key="2">
    <source>
        <dbReference type="EMBL" id="EJK43623.1"/>
    </source>
</evidence>
<sequence length="77" mass="8549">EARRAADHGMTAIEEAASPPRMREGRGRVGHLPVQPRVLGKLRRPPTRSYDANDDPTDAGGGAWLHRKKSLFWGYCP</sequence>
<reference evidence="2 3" key="1">
    <citation type="journal article" date="2012" name="Genome Biol.">
        <title>Genome and low-iron response of an oceanic diatom adapted to chronic iron limitation.</title>
        <authorList>
            <person name="Lommer M."/>
            <person name="Specht M."/>
            <person name="Roy A.S."/>
            <person name="Kraemer L."/>
            <person name="Andreson R."/>
            <person name="Gutowska M.A."/>
            <person name="Wolf J."/>
            <person name="Bergner S.V."/>
            <person name="Schilhabel M.B."/>
            <person name="Klostermeier U.C."/>
            <person name="Beiko R.G."/>
            <person name="Rosenstiel P."/>
            <person name="Hippler M."/>
            <person name="Laroche J."/>
        </authorList>
    </citation>
    <scope>NUCLEOTIDE SEQUENCE [LARGE SCALE GENOMIC DNA]</scope>
    <source>
        <strain evidence="2 3">CCMP1005</strain>
    </source>
</reference>
<dbReference type="EMBL" id="AGNL01050869">
    <property type="protein sequence ID" value="EJK43623.1"/>
    <property type="molecule type" value="Genomic_DNA"/>
</dbReference>
<feature type="non-terminal residue" evidence="2">
    <location>
        <position position="1"/>
    </location>
</feature>
<protein>
    <submittedName>
        <fullName evidence="2">Uncharacterized protein</fullName>
    </submittedName>
</protein>
<accession>K0QY38</accession>
<comment type="caution">
    <text evidence="2">The sequence shown here is derived from an EMBL/GenBank/DDBJ whole genome shotgun (WGS) entry which is preliminary data.</text>
</comment>